<keyword evidence="9" id="KW-1185">Reference proteome</keyword>
<feature type="transmembrane region" description="Helical" evidence="6">
    <location>
        <begin position="12"/>
        <end position="33"/>
    </location>
</feature>
<evidence type="ECO:0000256" key="6">
    <source>
        <dbReference type="SAM" id="Phobius"/>
    </source>
</evidence>
<evidence type="ECO:0000256" key="3">
    <source>
        <dbReference type="ARBA" id="ARBA00022692"/>
    </source>
</evidence>
<reference evidence="8 9" key="1">
    <citation type="submission" date="2015-05" db="EMBL/GenBank/DDBJ databases">
        <title>Whole genome sequence and identification of bacterial endophytes from Costus igneus.</title>
        <authorList>
            <person name="Lee Y.P."/>
            <person name="Gan H.M."/>
            <person name="Eng W."/>
            <person name="Wheatley M.S."/>
            <person name="Caraballo A."/>
            <person name="Polter S."/>
            <person name="Savka M.A."/>
            <person name="Hudson A.O."/>
        </authorList>
    </citation>
    <scope>NUCLEOTIDE SEQUENCE [LARGE SCALE GENOMIC DNA]</scope>
    <source>
        <strain evidence="8 9">RIT379</strain>
    </source>
</reference>
<gene>
    <name evidence="8" type="ORF">ABW02_15015</name>
</gene>
<feature type="transmembrane region" description="Helical" evidence="6">
    <location>
        <begin position="337"/>
        <end position="359"/>
    </location>
</feature>
<feature type="transmembrane region" description="Helical" evidence="6">
    <location>
        <begin position="213"/>
        <end position="236"/>
    </location>
</feature>
<dbReference type="RefSeq" id="WP_047943107.1">
    <property type="nucleotide sequence ID" value="NZ_CP053989.1"/>
</dbReference>
<proteinExistence type="predicted"/>
<dbReference type="AlphaFoldDB" id="A0A0J1IIF8"/>
<dbReference type="PANTHER" id="PTHR30294">
    <property type="entry name" value="MEMBRANE COMPONENT OF ABC TRANSPORTER YHHJ-RELATED"/>
    <property type="match status" value="1"/>
</dbReference>
<dbReference type="PANTHER" id="PTHR30294:SF45">
    <property type="entry name" value="LINEARMYCIN RESISTANCE PERMEASE PROTEIN LNRN"/>
    <property type="match status" value="1"/>
</dbReference>
<feature type="transmembrane region" description="Helical" evidence="6">
    <location>
        <begin position="172"/>
        <end position="192"/>
    </location>
</feature>
<dbReference type="Proteomes" id="UP000036045">
    <property type="component" value="Unassembled WGS sequence"/>
</dbReference>
<feature type="transmembrane region" description="Helical" evidence="6">
    <location>
        <begin position="248"/>
        <end position="269"/>
    </location>
</feature>
<dbReference type="GO" id="GO:0140359">
    <property type="term" value="F:ABC-type transporter activity"/>
    <property type="evidence" value="ECO:0007669"/>
    <property type="project" value="InterPro"/>
</dbReference>
<comment type="subcellular location">
    <subcellularLocation>
        <location evidence="1">Cell membrane</location>
        <topology evidence="1">Multi-pass membrane protein</topology>
    </subcellularLocation>
</comment>
<sequence>MNAILWGKCKKFIRQPGGFIVTSFICIVFAYLVGMSSFTKVEVPVYTEQSEKTTDILEALNQSESYSFVIYTEKEVKEQLAKGKTDIGVSINPDTYTIFRVADTSNVLMVQNYLQTYYANMLKEQALINGAADKEEAQRVLAHNNETPIIPVETEQTLTDKEASYNQSLQSLFGFTLFFCIYTVSFTVIEILRDKQGGIWDRFILSSTSKAQIYLGNLLFSFSIGYIQIIMIFLLFRYGLNIDFNGNFHLVFVLIIPYLYAIVALTILLTGLVKTPSQFNAFIPLVSVSFAMLGGAYWPIEIVTSKIMILLSKVVPITYGMELLKKGVIDSASWNDIMVPAGILCLMGTIMLGIGIQLIEKRHV</sequence>
<accession>A0A0J1IIF8</accession>
<evidence type="ECO:0000313" key="9">
    <source>
        <dbReference type="Proteomes" id="UP000036045"/>
    </source>
</evidence>
<keyword evidence="2" id="KW-1003">Cell membrane</keyword>
<protein>
    <submittedName>
        <fullName evidence="8">Multidrug ABC transporter permease</fullName>
    </submittedName>
</protein>
<feature type="domain" description="ABC-2 type transporter transmembrane" evidence="7">
    <location>
        <begin position="22"/>
        <end position="355"/>
    </location>
</feature>
<evidence type="ECO:0000256" key="1">
    <source>
        <dbReference type="ARBA" id="ARBA00004651"/>
    </source>
</evidence>
<dbReference type="InterPro" id="IPR051449">
    <property type="entry name" value="ABC-2_transporter_component"/>
</dbReference>
<dbReference type="EMBL" id="LDPH01000014">
    <property type="protein sequence ID" value="KLV25682.1"/>
    <property type="molecule type" value="Genomic_DNA"/>
</dbReference>
<name>A0A0J1IIF8_NIACI</name>
<dbReference type="PATRIC" id="fig|1397.4.peg.1177"/>
<evidence type="ECO:0000256" key="2">
    <source>
        <dbReference type="ARBA" id="ARBA00022475"/>
    </source>
</evidence>
<evidence type="ECO:0000256" key="5">
    <source>
        <dbReference type="ARBA" id="ARBA00023136"/>
    </source>
</evidence>
<organism evidence="8 9">
    <name type="scientific">Niallia circulans</name>
    <name type="common">Bacillus circulans</name>
    <dbReference type="NCBI Taxonomy" id="1397"/>
    <lineage>
        <taxon>Bacteria</taxon>
        <taxon>Bacillati</taxon>
        <taxon>Bacillota</taxon>
        <taxon>Bacilli</taxon>
        <taxon>Bacillales</taxon>
        <taxon>Bacillaceae</taxon>
        <taxon>Niallia</taxon>
    </lineage>
</organism>
<evidence type="ECO:0000313" key="8">
    <source>
        <dbReference type="EMBL" id="KLV25682.1"/>
    </source>
</evidence>
<evidence type="ECO:0000259" key="7">
    <source>
        <dbReference type="Pfam" id="PF12698"/>
    </source>
</evidence>
<evidence type="ECO:0000256" key="4">
    <source>
        <dbReference type="ARBA" id="ARBA00022989"/>
    </source>
</evidence>
<dbReference type="GO" id="GO:0005886">
    <property type="term" value="C:plasma membrane"/>
    <property type="evidence" value="ECO:0007669"/>
    <property type="project" value="UniProtKB-SubCell"/>
</dbReference>
<comment type="caution">
    <text evidence="8">The sequence shown here is derived from an EMBL/GenBank/DDBJ whole genome shotgun (WGS) entry which is preliminary data.</text>
</comment>
<dbReference type="InterPro" id="IPR013525">
    <property type="entry name" value="ABC2_TM"/>
</dbReference>
<keyword evidence="3 6" id="KW-0812">Transmembrane</keyword>
<dbReference type="OrthoDB" id="266913at2"/>
<feature type="transmembrane region" description="Helical" evidence="6">
    <location>
        <begin position="281"/>
        <end position="300"/>
    </location>
</feature>
<dbReference type="GeneID" id="56348483"/>
<keyword evidence="5 6" id="KW-0472">Membrane</keyword>
<keyword evidence="4 6" id="KW-1133">Transmembrane helix</keyword>
<dbReference type="Pfam" id="PF12698">
    <property type="entry name" value="ABC2_membrane_3"/>
    <property type="match status" value="1"/>
</dbReference>